<feature type="compositionally biased region" description="Basic and acidic residues" evidence="1">
    <location>
        <begin position="389"/>
        <end position="398"/>
    </location>
</feature>
<dbReference type="EMBL" id="NAJN01000465">
    <property type="protein sequence ID" value="TKA72911.1"/>
    <property type="molecule type" value="Genomic_DNA"/>
</dbReference>
<accession>A0A4U0XA14</accession>
<protein>
    <submittedName>
        <fullName evidence="2">Uncharacterized protein</fullName>
    </submittedName>
</protein>
<feature type="compositionally biased region" description="Polar residues" evidence="1">
    <location>
        <begin position="368"/>
        <end position="379"/>
    </location>
</feature>
<evidence type="ECO:0000313" key="2">
    <source>
        <dbReference type="EMBL" id="TKA72911.1"/>
    </source>
</evidence>
<reference evidence="2 3" key="1">
    <citation type="submission" date="2017-03" db="EMBL/GenBank/DDBJ databases">
        <title>Genomes of endolithic fungi from Antarctica.</title>
        <authorList>
            <person name="Coleine C."/>
            <person name="Masonjones S."/>
            <person name="Stajich J.E."/>
        </authorList>
    </citation>
    <scope>NUCLEOTIDE SEQUENCE [LARGE SCALE GENOMIC DNA]</scope>
    <source>
        <strain evidence="2 3">CCFEE 5187</strain>
    </source>
</reference>
<proteinExistence type="predicted"/>
<evidence type="ECO:0000313" key="3">
    <source>
        <dbReference type="Proteomes" id="UP000308768"/>
    </source>
</evidence>
<dbReference type="Proteomes" id="UP000308768">
    <property type="component" value="Unassembled WGS sequence"/>
</dbReference>
<organism evidence="2 3">
    <name type="scientific">Cryomyces minteri</name>
    <dbReference type="NCBI Taxonomy" id="331657"/>
    <lineage>
        <taxon>Eukaryota</taxon>
        <taxon>Fungi</taxon>
        <taxon>Dikarya</taxon>
        <taxon>Ascomycota</taxon>
        <taxon>Pezizomycotina</taxon>
        <taxon>Dothideomycetes</taxon>
        <taxon>Dothideomycetes incertae sedis</taxon>
        <taxon>Cryomyces</taxon>
    </lineage>
</organism>
<dbReference type="OrthoDB" id="5397087at2759"/>
<gene>
    <name evidence="2" type="ORF">B0A49_08439</name>
</gene>
<keyword evidence="3" id="KW-1185">Reference proteome</keyword>
<dbReference type="AlphaFoldDB" id="A0A4U0XA14"/>
<comment type="caution">
    <text evidence="2">The sequence shown here is derived from an EMBL/GenBank/DDBJ whole genome shotgun (WGS) entry which is preliminary data.</text>
</comment>
<evidence type="ECO:0000256" key="1">
    <source>
        <dbReference type="SAM" id="MobiDB-lite"/>
    </source>
</evidence>
<feature type="region of interest" description="Disordered" evidence="1">
    <location>
        <begin position="368"/>
        <end position="398"/>
    </location>
</feature>
<dbReference type="STRING" id="331657.A0A4U0XA14"/>
<name>A0A4U0XA14_9PEZI</name>
<sequence>MPPIRTLAVAKPVMAERTHEENQERAYIAASRRSDRTLGARIQSARRASEVHKRRTGRSLRITEQDVTNEEMYEEEYDNLPMQYRRLTTHLQTGSADFNRRHAAYWTALVDTRGAYGQATARSYTQQYPNDPQFASPRFVDPQFLSQPQCPQMLPAYSTSTLQCQTATTQTSPTVSCSPSAQDVKQEPTPHAHLKQYFTHPSRSRKQDTAQPQRMAQMRQVPYQITQSSYLYAAQTPPAYDPPAQALSSSIFTTSLPMESQQFLNRGFDRNEHFASRFSHDNDRIHKQPLYRYNPNGVSSKSRRDSFTSEGINPMFALSQLYTNPSSENFPYGGPTSMTTEGHITPLTHSLGYDFDALRNDTCKTPILTRSNSTQSSGGVTPGAPEWTALHDDAAYKQ</sequence>